<name>A0A0F8WMZ9_9ZZZZ</name>
<sequence length="171" mass="18479">MKKCMIAVLLVACCALCLAAVSSGRMHFKTAGFSIQPLDAKPGTSTYQAMMMFLPPSGGFAPNVNVQIQPYAGTIDEYVALSRKEFLARKLKKVNEAKLGKTGFLFEYTGNVRGVSMHWYSKAVSTGKRVYLASATAPEAQWPAVSAKLKACVDSLRVDEGKPATVPARRP</sequence>
<dbReference type="AlphaFoldDB" id="A0A0F8WMZ9"/>
<protein>
    <recommendedName>
        <fullName evidence="2">PsbP C-terminal domain-containing protein</fullName>
    </recommendedName>
</protein>
<dbReference type="EMBL" id="LAZR01068434">
    <property type="protein sequence ID" value="KKK49640.1"/>
    <property type="molecule type" value="Genomic_DNA"/>
</dbReference>
<comment type="caution">
    <text evidence="1">The sequence shown here is derived from an EMBL/GenBank/DDBJ whole genome shotgun (WGS) entry which is preliminary data.</text>
</comment>
<evidence type="ECO:0008006" key="2">
    <source>
        <dbReference type="Google" id="ProtNLM"/>
    </source>
</evidence>
<proteinExistence type="predicted"/>
<organism evidence="1">
    <name type="scientific">marine sediment metagenome</name>
    <dbReference type="NCBI Taxonomy" id="412755"/>
    <lineage>
        <taxon>unclassified sequences</taxon>
        <taxon>metagenomes</taxon>
        <taxon>ecological metagenomes</taxon>
    </lineage>
</organism>
<accession>A0A0F8WMZ9</accession>
<dbReference type="SUPFAM" id="SSF55724">
    <property type="entry name" value="Mog1p/PsbP-like"/>
    <property type="match status" value="1"/>
</dbReference>
<evidence type="ECO:0000313" key="1">
    <source>
        <dbReference type="EMBL" id="KKK49640.1"/>
    </source>
</evidence>
<gene>
    <name evidence="1" type="ORF">LCGC14_3133030</name>
</gene>
<dbReference type="InterPro" id="IPR016123">
    <property type="entry name" value="Mog1/PsbP_a/b/a-sand"/>
</dbReference>
<dbReference type="Gene3D" id="3.40.1000.10">
    <property type="entry name" value="Mog1/PsbP, alpha/beta/alpha sandwich"/>
    <property type="match status" value="1"/>
</dbReference>
<reference evidence="1" key="1">
    <citation type="journal article" date="2015" name="Nature">
        <title>Complex archaea that bridge the gap between prokaryotes and eukaryotes.</title>
        <authorList>
            <person name="Spang A."/>
            <person name="Saw J.H."/>
            <person name="Jorgensen S.L."/>
            <person name="Zaremba-Niedzwiedzka K."/>
            <person name="Martijn J."/>
            <person name="Lind A.E."/>
            <person name="van Eijk R."/>
            <person name="Schleper C."/>
            <person name="Guy L."/>
            <person name="Ettema T.J."/>
        </authorList>
    </citation>
    <scope>NUCLEOTIDE SEQUENCE</scope>
</reference>